<organism evidence="1 2">
    <name type="scientific">Parageobacillus thermoglucosidasius</name>
    <name type="common">Geobacillus thermoglucosidasius</name>
    <dbReference type="NCBI Taxonomy" id="1426"/>
    <lineage>
        <taxon>Bacteria</taxon>
        <taxon>Bacillati</taxon>
        <taxon>Bacillota</taxon>
        <taxon>Bacilli</taxon>
        <taxon>Bacillales</taxon>
        <taxon>Anoxybacillaceae</taxon>
        <taxon>Parageobacillus</taxon>
    </lineage>
</organism>
<evidence type="ECO:0000313" key="2">
    <source>
        <dbReference type="Proteomes" id="UP001058458"/>
    </source>
</evidence>
<evidence type="ECO:0000313" key="1">
    <source>
        <dbReference type="EMBL" id="UOE77555.1"/>
    </source>
</evidence>
<proteinExistence type="predicted"/>
<sequence length="304" mass="35759">MVKNNLFINKIALEVTDQTDYKFEELSQEQMKKIFPLYRIEKFYNRVSNYSFVPWTLYKEGKAYTSFDLSYNLIRKISNEEKRYEVIMLAQSYPDRLSGSPLAKLLHKTSLSFNKVIGLTHMESLASIEALNVVDTMISENSCGLVILTEMLPFRHQKVRNSQEYNHYGDFSVGLEVSKRDGKIEIINITRFISQTSCIDQKNEFISFMLKKIRETLSTYQIDYIIVQNQFRQLTLDIPNLYERKLYKNINFLSGDVWISLVDMIKSNKLESNNNILLVSFNRFNNINFCILRLLDNFKNCIVE</sequence>
<dbReference type="RefSeq" id="WP_256834753.1">
    <property type="nucleotide sequence ID" value="NZ_CP063414.1"/>
</dbReference>
<dbReference type="EMBL" id="CP063414">
    <property type="protein sequence ID" value="UOE77555.1"/>
    <property type="molecule type" value="Genomic_DNA"/>
</dbReference>
<dbReference type="Proteomes" id="UP001058458">
    <property type="component" value="Chromosome"/>
</dbReference>
<name>A0AB38R4T8_PARTM</name>
<accession>A0AB38R4T8</accession>
<reference evidence="1" key="1">
    <citation type="submission" date="2020-10" db="EMBL/GenBank/DDBJ databases">
        <authorList>
            <person name="Delgado J.A."/>
            <person name="Gonzalez J.M."/>
        </authorList>
    </citation>
    <scope>NUCLEOTIDE SEQUENCE</scope>
    <source>
        <strain evidence="1">23.6</strain>
    </source>
</reference>
<gene>
    <name evidence="1" type="ORF">IMI45_06975</name>
</gene>
<protein>
    <submittedName>
        <fullName evidence="1">Uncharacterized protein</fullName>
    </submittedName>
</protein>
<dbReference type="AlphaFoldDB" id="A0AB38R4T8"/>